<dbReference type="GO" id="GO:0004746">
    <property type="term" value="F:riboflavin synthase activity"/>
    <property type="evidence" value="ECO:0007669"/>
    <property type="project" value="UniProtKB-UniRule"/>
</dbReference>
<sequence length="220" mass="23732">MFTGIVEEKGNVTSIKRKQESLTMNIAAETVTSDVRVGDSISVNGVCLTVTSFQETDFTVDIIPETFRTSSLSGVTPGMDVNLERAMRAQDRFGGHFVSGHVDAVGIIIKKWKEANAVYITIEVPSGGIPYLSEKGSVAVDGTSLTVFSVHPSAFTISLIPETQRATILADKQTGETVNIEYDVLAKYIDRLLSAKYQSAAEGTAGKITAEKLQQFGFLD</sequence>
<dbReference type="InterPro" id="IPR001783">
    <property type="entry name" value="Lumazine-bd"/>
</dbReference>
<evidence type="ECO:0000259" key="12">
    <source>
        <dbReference type="PROSITE" id="PS51177"/>
    </source>
</evidence>
<feature type="domain" description="Lumazine-binding" evidence="12">
    <location>
        <begin position="97"/>
        <end position="193"/>
    </location>
</feature>
<keyword evidence="7" id="KW-0686">Riboflavin biosynthesis</keyword>
<dbReference type="InterPro" id="IPR023366">
    <property type="entry name" value="ATP_synth_asu-like_sf"/>
</dbReference>
<evidence type="ECO:0000256" key="4">
    <source>
        <dbReference type="ARBA" id="ARBA00011233"/>
    </source>
</evidence>
<evidence type="ECO:0000313" key="13">
    <source>
        <dbReference type="EMBL" id="SDM88704.1"/>
    </source>
</evidence>
<dbReference type="PROSITE" id="PS51177">
    <property type="entry name" value="LUMAZINE_BIND"/>
    <property type="match status" value="2"/>
</dbReference>
<dbReference type="InterPro" id="IPR026017">
    <property type="entry name" value="Lumazine-bd_dom"/>
</dbReference>
<dbReference type="AlphaFoldDB" id="A0A1G9WVQ0"/>
<evidence type="ECO:0000256" key="3">
    <source>
        <dbReference type="ARBA" id="ARBA00004887"/>
    </source>
</evidence>
<dbReference type="NCBIfam" id="TIGR00187">
    <property type="entry name" value="ribE"/>
    <property type="match status" value="1"/>
</dbReference>
<keyword evidence="8" id="KW-0808">Transferase</keyword>
<name>A0A1G9WVQ0_9BACI</name>
<reference evidence="14" key="1">
    <citation type="submission" date="2016-10" db="EMBL/GenBank/DDBJ databases">
        <authorList>
            <person name="Varghese N."/>
            <person name="Submissions S."/>
        </authorList>
    </citation>
    <scope>NUCLEOTIDE SEQUENCE [LARGE SCALE GENOMIC DNA]</scope>
    <source>
        <strain evidence="14">CGMCC 1.6199</strain>
    </source>
</reference>
<dbReference type="EC" id="2.5.1.9" evidence="5 10"/>
<comment type="pathway">
    <text evidence="3">Cofactor biosynthesis; riboflavin biosynthesis; riboflavin from 2-hydroxy-3-oxobutyl phosphate and 5-amino-6-(D-ribitylamino)uracil: step 2/2.</text>
</comment>
<evidence type="ECO:0000256" key="8">
    <source>
        <dbReference type="ARBA" id="ARBA00022679"/>
    </source>
</evidence>
<dbReference type="InterPro" id="IPR017938">
    <property type="entry name" value="Riboflavin_synthase-like_b-brl"/>
</dbReference>
<dbReference type="Pfam" id="PF00677">
    <property type="entry name" value="Lum_binding"/>
    <property type="match status" value="2"/>
</dbReference>
<dbReference type="SUPFAM" id="SSF63380">
    <property type="entry name" value="Riboflavin synthase domain-like"/>
    <property type="match status" value="2"/>
</dbReference>
<comment type="function">
    <text evidence="2">Catalyzes the dismutation of two molecules of 6,7-dimethyl-8-ribityllumazine, resulting in the formation of riboflavin and 5-amino-6-(D-ribitylamino)uracil.</text>
</comment>
<comment type="catalytic activity">
    <reaction evidence="1">
        <text>2 6,7-dimethyl-8-(1-D-ribityl)lumazine + H(+) = 5-amino-6-(D-ribitylamino)uracil + riboflavin</text>
        <dbReference type="Rhea" id="RHEA:20772"/>
        <dbReference type="ChEBI" id="CHEBI:15378"/>
        <dbReference type="ChEBI" id="CHEBI:15934"/>
        <dbReference type="ChEBI" id="CHEBI:57986"/>
        <dbReference type="ChEBI" id="CHEBI:58201"/>
        <dbReference type="EC" id="2.5.1.9"/>
    </reaction>
</comment>
<dbReference type="EMBL" id="FNHF01000006">
    <property type="protein sequence ID" value="SDM88704.1"/>
    <property type="molecule type" value="Genomic_DNA"/>
</dbReference>
<feature type="repeat" description="Lumazine-binding" evidence="11">
    <location>
        <begin position="1"/>
        <end position="96"/>
    </location>
</feature>
<dbReference type="RefSeq" id="WP_074600657.1">
    <property type="nucleotide sequence ID" value="NZ_FNHF01000006.1"/>
</dbReference>
<dbReference type="FunFam" id="2.40.30.20:FF:000003">
    <property type="entry name" value="Riboflavin synthase, alpha subunit"/>
    <property type="match status" value="1"/>
</dbReference>
<proteinExistence type="predicted"/>
<gene>
    <name evidence="13" type="ORF">SAMN05216244_3650</name>
</gene>
<dbReference type="STRING" id="482461.SAMN05216244_3650"/>
<dbReference type="GO" id="GO:0009231">
    <property type="term" value="P:riboflavin biosynthetic process"/>
    <property type="evidence" value="ECO:0007669"/>
    <property type="project" value="UniProtKB-KW"/>
</dbReference>
<evidence type="ECO:0000256" key="7">
    <source>
        <dbReference type="ARBA" id="ARBA00022619"/>
    </source>
</evidence>
<evidence type="ECO:0000256" key="1">
    <source>
        <dbReference type="ARBA" id="ARBA00000968"/>
    </source>
</evidence>
<dbReference type="PANTHER" id="PTHR21098">
    <property type="entry name" value="RIBOFLAVIN SYNTHASE ALPHA CHAIN"/>
    <property type="match status" value="1"/>
</dbReference>
<dbReference type="Proteomes" id="UP000182347">
    <property type="component" value="Unassembled WGS sequence"/>
</dbReference>
<accession>A0A1G9WVQ0</accession>
<dbReference type="OrthoDB" id="9788537at2"/>
<organism evidence="13 14">
    <name type="scientific">Sediminibacillus halophilus</name>
    <dbReference type="NCBI Taxonomy" id="482461"/>
    <lineage>
        <taxon>Bacteria</taxon>
        <taxon>Bacillati</taxon>
        <taxon>Bacillota</taxon>
        <taxon>Bacilli</taxon>
        <taxon>Bacillales</taxon>
        <taxon>Bacillaceae</taxon>
        <taxon>Sediminibacillus</taxon>
    </lineage>
</organism>
<keyword evidence="9" id="KW-0677">Repeat</keyword>
<evidence type="ECO:0000256" key="2">
    <source>
        <dbReference type="ARBA" id="ARBA00002803"/>
    </source>
</evidence>
<comment type="subunit">
    <text evidence="4">Homotrimer.</text>
</comment>
<evidence type="ECO:0000256" key="9">
    <source>
        <dbReference type="ARBA" id="ARBA00022737"/>
    </source>
</evidence>
<dbReference type="NCBIfam" id="NF009566">
    <property type="entry name" value="PRK13020.1"/>
    <property type="match status" value="1"/>
</dbReference>
<dbReference type="Gene3D" id="2.40.30.20">
    <property type="match status" value="2"/>
</dbReference>
<evidence type="ECO:0000256" key="5">
    <source>
        <dbReference type="ARBA" id="ARBA00012827"/>
    </source>
</evidence>
<dbReference type="FunFam" id="2.40.30.20:FF:000004">
    <property type="entry name" value="Riboflavin synthase, alpha subunit"/>
    <property type="match status" value="1"/>
</dbReference>
<evidence type="ECO:0000256" key="6">
    <source>
        <dbReference type="ARBA" id="ARBA00013950"/>
    </source>
</evidence>
<dbReference type="CDD" id="cd00402">
    <property type="entry name" value="Riboflavin_synthase_like"/>
    <property type="match status" value="1"/>
</dbReference>
<dbReference type="PANTHER" id="PTHR21098:SF12">
    <property type="entry name" value="RIBOFLAVIN SYNTHASE"/>
    <property type="match status" value="1"/>
</dbReference>
<feature type="domain" description="Lumazine-binding" evidence="12">
    <location>
        <begin position="1"/>
        <end position="96"/>
    </location>
</feature>
<feature type="repeat" description="Lumazine-binding" evidence="11">
    <location>
        <begin position="97"/>
        <end position="193"/>
    </location>
</feature>
<protein>
    <recommendedName>
        <fullName evidence="6 10">Riboflavin synthase</fullName>
        <ecNumber evidence="5 10">2.5.1.9</ecNumber>
    </recommendedName>
</protein>
<evidence type="ECO:0000256" key="10">
    <source>
        <dbReference type="NCBIfam" id="TIGR00187"/>
    </source>
</evidence>
<evidence type="ECO:0000313" key="14">
    <source>
        <dbReference type="Proteomes" id="UP000182347"/>
    </source>
</evidence>
<dbReference type="PIRSF" id="PIRSF000498">
    <property type="entry name" value="Riboflavin_syn_A"/>
    <property type="match status" value="1"/>
</dbReference>
<dbReference type="NCBIfam" id="NF006767">
    <property type="entry name" value="PRK09289.1"/>
    <property type="match status" value="1"/>
</dbReference>
<keyword evidence="14" id="KW-1185">Reference proteome</keyword>
<evidence type="ECO:0000256" key="11">
    <source>
        <dbReference type="PROSITE-ProRule" id="PRU00524"/>
    </source>
</evidence>